<feature type="region of interest" description="Disordered" evidence="1">
    <location>
        <begin position="46"/>
        <end position="76"/>
    </location>
</feature>
<dbReference type="Proteomes" id="UP001146793">
    <property type="component" value="Unassembled WGS sequence"/>
</dbReference>
<accession>A0AAV8ABU5</accession>
<reference evidence="2" key="1">
    <citation type="submission" date="2022-08" db="EMBL/GenBank/DDBJ databases">
        <title>Novel sulphate-reducing endosymbionts in the free-living metamonad Anaeramoeba.</title>
        <authorList>
            <person name="Jerlstrom-Hultqvist J."/>
            <person name="Cepicka I."/>
            <person name="Gallot-Lavallee L."/>
            <person name="Salas-Leiva D."/>
            <person name="Curtis B.A."/>
            <person name="Zahonova K."/>
            <person name="Pipaliya S."/>
            <person name="Dacks J."/>
            <person name="Roger A.J."/>
        </authorList>
    </citation>
    <scope>NUCLEOTIDE SEQUENCE</scope>
    <source>
        <strain evidence="2">Busselton2</strain>
    </source>
</reference>
<evidence type="ECO:0000256" key="1">
    <source>
        <dbReference type="SAM" id="MobiDB-lite"/>
    </source>
</evidence>
<feature type="compositionally biased region" description="Low complexity" evidence="1">
    <location>
        <begin position="66"/>
        <end position="75"/>
    </location>
</feature>
<organism evidence="2 3">
    <name type="scientific">Anaeramoeba flamelloides</name>
    <dbReference type="NCBI Taxonomy" id="1746091"/>
    <lineage>
        <taxon>Eukaryota</taxon>
        <taxon>Metamonada</taxon>
        <taxon>Anaeramoebidae</taxon>
        <taxon>Anaeramoeba</taxon>
    </lineage>
</organism>
<gene>
    <name evidence="2" type="ORF">M0812_06134</name>
</gene>
<sequence>MNFSRSYSLKRNEISDQIFENLSELKNFVKSLDSSIKVNISCSTPSMDLTTSERTNSSEGFDLIPNNNTTNTNNTKKLHLSRGFTSKELFNNKVHKPYEVKRHFSVKKHRPRLRKYKTKFLTEDNFLDEF</sequence>
<proteinExistence type="predicted"/>
<evidence type="ECO:0000313" key="2">
    <source>
        <dbReference type="EMBL" id="KAJ3449973.1"/>
    </source>
</evidence>
<feature type="compositionally biased region" description="Polar residues" evidence="1">
    <location>
        <begin position="46"/>
        <end position="59"/>
    </location>
</feature>
<protein>
    <submittedName>
        <fullName evidence="2">Uncharacterized protein</fullName>
    </submittedName>
</protein>
<comment type="caution">
    <text evidence="2">The sequence shown here is derived from an EMBL/GenBank/DDBJ whole genome shotgun (WGS) entry which is preliminary data.</text>
</comment>
<dbReference type="AlphaFoldDB" id="A0AAV8ABU5"/>
<evidence type="ECO:0000313" key="3">
    <source>
        <dbReference type="Proteomes" id="UP001146793"/>
    </source>
</evidence>
<dbReference type="EMBL" id="JANTQA010000012">
    <property type="protein sequence ID" value="KAJ3449973.1"/>
    <property type="molecule type" value="Genomic_DNA"/>
</dbReference>
<name>A0AAV8ABU5_9EUKA</name>